<dbReference type="RefSeq" id="WP_097277597.1">
    <property type="nucleotide sequence ID" value="NZ_OCNJ01000001.1"/>
</dbReference>
<reference evidence="2 3" key="1">
    <citation type="submission" date="2017-09" db="EMBL/GenBank/DDBJ databases">
        <authorList>
            <person name="Ehlers B."/>
            <person name="Leendertz F.H."/>
        </authorList>
    </citation>
    <scope>NUCLEOTIDE SEQUENCE [LARGE SCALE GENOMIC DNA]</scope>
    <source>
        <strain evidence="2 3">USBA 140</strain>
    </source>
</reference>
<dbReference type="Pfam" id="PF13641">
    <property type="entry name" value="Glyco_tranf_2_3"/>
    <property type="match status" value="1"/>
</dbReference>
<dbReference type="Gene3D" id="3.90.550.10">
    <property type="entry name" value="Spore Coat Polysaccharide Biosynthesis Protein SpsA, Chain A"/>
    <property type="match status" value="1"/>
</dbReference>
<gene>
    <name evidence="2" type="ORF">SAMN05421508_101738</name>
</gene>
<keyword evidence="1" id="KW-0472">Membrane</keyword>
<evidence type="ECO:0000313" key="3">
    <source>
        <dbReference type="Proteomes" id="UP000219621"/>
    </source>
</evidence>
<dbReference type="PANTHER" id="PTHR43646">
    <property type="entry name" value="GLYCOSYLTRANSFERASE"/>
    <property type="match status" value="1"/>
</dbReference>
<evidence type="ECO:0000313" key="2">
    <source>
        <dbReference type="EMBL" id="SOD90959.1"/>
    </source>
</evidence>
<dbReference type="InterPro" id="IPR029044">
    <property type="entry name" value="Nucleotide-diphossugar_trans"/>
</dbReference>
<dbReference type="InterPro" id="IPR017832">
    <property type="entry name" value="Glyco_trans_2_hopen-assoc_HpnB"/>
</dbReference>
<proteinExistence type="predicted"/>
<keyword evidence="1" id="KW-1133">Transmembrane helix</keyword>
<name>A0A286G754_9PROT</name>
<dbReference type="SUPFAM" id="SSF53448">
    <property type="entry name" value="Nucleotide-diphospho-sugar transferases"/>
    <property type="match status" value="1"/>
</dbReference>
<protein>
    <submittedName>
        <fullName evidence="2">Hopene-associated glycosyltransferase HpnB</fullName>
    </submittedName>
</protein>
<dbReference type="OrthoDB" id="9806525at2"/>
<organism evidence="2 3">
    <name type="scientific">Caenispirillum bisanense</name>
    <dbReference type="NCBI Taxonomy" id="414052"/>
    <lineage>
        <taxon>Bacteria</taxon>
        <taxon>Pseudomonadati</taxon>
        <taxon>Pseudomonadota</taxon>
        <taxon>Alphaproteobacteria</taxon>
        <taxon>Rhodospirillales</taxon>
        <taxon>Novispirillaceae</taxon>
        <taxon>Caenispirillum</taxon>
    </lineage>
</organism>
<keyword evidence="3" id="KW-1185">Reference proteome</keyword>
<feature type="transmembrane region" description="Helical" evidence="1">
    <location>
        <begin position="321"/>
        <end position="340"/>
    </location>
</feature>
<dbReference type="NCBIfam" id="TIGR03469">
    <property type="entry name" value="HpnB"/>
    <property type="match status" value="1"/>
</dbReference>
<keyword evidence="2" id="KW-0808">Transferase</keyword>
<dbReference type="PANTHER" id="PTHR43646:SF3">
    <property type="entry name" value="SLR1566 PROTEIN"/>
    <property type="match status" value="1"/>
</dbReference>
<feature type="transmembrane region" description="Helical" evidence="1">
    <location>
        <begin position="291"/>
        <end position="314"/>
    </location>
</feature>
<evidence type="ECO:0000256" key="1">
    <source>
        <dbReference type="SAM" id="Phobius"/>
    </source>
</evidence>
<dbReference type="GO" id="GO:0016740">
    <property type="term" value="F:transferase activity"/>
    <property type="evidence" value="ECO:0007669"/>
    <property type="project" value="UniProtKB-KW"/>
</dbReference>
<sequence>MPHAIITAAAVLALAAWVWLLLVHGGRFWRGSERLPAAPPAAPSPLRVVAVVPARNEAAVVGACVESLLRQEWPEPFPVIVVDDHSTDGTAAAAHAAAARVPGGTARLHVIAAPPLVAGWTGKLWAQRAGLAEAARLAPKADAVWLSDADIAHGPAVLARLAERLEGRVMASVMARLDTGDAWSRLLVPAFVYFFQKLYPFPLVNDPRRRTAAAAGGCVLARRAALEAAGLPEAIRGEMIDDCALGRALKRQGPVWLGLSPDVRSLRPSGGLGGVWHMVARTAFEQLNHSALLLAGTVVGMILLYLVPPLTALLADGWTRAAGAAAWGLMAVSVAPTLRLYGLGSWRAPLLPLAGLLYTAMTVDSARRHWQGRGGAWKGRIEGGRRGGTQEDVP</sequence>
<dbReference type="EMBL" id="OCNJ01000001">
    <property type="protein sequence ID" value="SOD90959.1"/>
    <property type="molecule type" value="Genomic_DNA"/>
</dbReference>
<accession>A0A286G754</accession>
<dbReference type="AlphaFoldDB" id="A0A286G754"/>
<keyword evidence="1" id="KW-0812">Transmembrane</keyword>
<dbReference type="Proteomes" id="UP000219621">
    <property type="component" value="Unassembled WGS sequence"/>
</dbReference>